<comment type="caution">
    <text evidence="2">The sequence shown here is derived from an EMBL/GenBank/DDBJ whole genome shotgun (WGS) entry which is preliminary data.</text>
</comment>
<feature type="signal peptide" evidence="1">
    <location>
        <begin position="1"/>
        <end position="30"/>
    </location>
</feature>
<name>A0A432MIL1_9BACT</name>
<gene>
    <name evidence="2" type="ORF">TsocGM_13310</name>
</gene>
<dbReference type="AlphaFoldDB" id="A0A432MIL1"/>
<keyword evidence="3" id="KW-1185">Reference proteome</keyword>
<reference evidence="2 3" key="1">
    <citation type="submission" date="2018-12" db="EMBL/GenBank/DDBJ databases">
        <authorList>
            <person name="Toschakov S.V."/>
        </authorList>
    </citation>
    <scope>NUCLEOTIDE SEQUENCE [LARGE SCALE GENOMIC DNA]</scope>
    <source>
        <strain evidence="2 3">GM2012</strain>
    </source>
</reference>
<reference evidence="2 3" key="2">
    <citation type="submission" date="2019-01" db="EMBL/GenBank/DDBJ databases">
        <title>Tautonia sociabilis, a novel thermotolerant planctomycete of Isosphaeraceae family, isolated from a 4000 m deep subterranean habitat.</title>
        <authorList>
            <person name="Kovaleva O.L."/>
            <person name="Elcheninov A.G."/>
            <person name="Van Heerden E."/>
            <person name="Toshchakov S.V."/>
            <person name="Novikov A."/>
            <person name="Bonch-Osmolovskaya E.A."/>
            <person name="Kublanov I.V."/>
        </authorList>
    </citation>
    <scope>NUCLEOTIDE SEQUENCE [LARGE SCALE GENOMIC DNA]</scope>
    <source>
        <strain evidence="2 3">GM2012</strain>
    </source>
</reference>
<evidence type="ECO:0000313" key="2">
    <source>
        <dbReference type="EMBL" id="RUL87202.1"/>
    </source>
</evidence>
<dbReference type="PANTHER" id="PTHR35279">
    <property type="match status" value="1"/>
</dbReference>
<keyword evidence="1" id="KW-0732">Signal</keyword>
<protein>
    <submittedName>
        <fullName evidence="2">Glycosylase</fullName>
    </submittedName>
</protein>
<evidence type="ECO:0000256" key="1">
    <source>
        <dbReference type="SAM" id="SignalP"/>
    </source>
</evidence>
<dbReference type="EMBL" id="RYZH01000024">
    <property type="protein sequence ID" value="RUL87202.1"/>
    <property type="molecule type" value="Genomic_DNA"/>
</dbReference>
<dbReference type="InterPro" id="IPR023296">
    <property type="entry name" value="Glyco_hydro_beta-prop_sf"/>
</dbReference>
<dbReference type="RefSeq" id="WP_126725904.1">
    <property type="nucleotide sequence ID" value="NZ_RYZH01000024.1"/>
</dbReference>
<accession>A0A432MIL1</accession>
<dbReference type="PANTHER" id="PTHR35279:SF1">
    <property type="entry name" value="ARABINANASE_LEVANSUCRASE_INVERTASE"/>
    <property type="match status" value="1"/>
</dbReference>
<dbReference type="SUPFAM" id="SSF75005">
    <property type="entry name" value="Arabinanase/levansucrase/invertase"/>
    <property type="match status" value="1"/>
</dbReference>
<dbReference type="Proteomes" id="UP000280296">
    <property type="component" value="Unassembled WGS sequence"/>
</dbReference>
<proteinExistence type="predicted"/>
<sequence>MFSRDVNRAGIVPLALTLALTLPLASGAWAGDEPFPDWLVRWEPIPQNPLFRGAGGDSWDARIRERGWILREEDGSYKLWYTGYNVERSPSRFLGLATSSDGRSWVRHPGGPLSAPTWVEDMCVLRHDGRYLMFAEGRDDVAHLLTSEDGLRWQERGPLDVRLADGRPIPPGPYGTPTVLRKDGLWHLLYERGDRGVWLATSADLKVWTNVQDDPVLALGPEPYDSTAVAMNQVIERDGVYYGIYHANAHRPWRDWTTCVARSTDLVHWEKYPGNPIVRNNSSSGIFVDEPGGPVLYTMHPEVRRYRHPGTGDESDHR</sequence>
<dbReference type="Gene3D" id="2.115.10.20">
    <property type="entry name" value="Glycosyl hydrolase domain, family 43"/>
    <property type="match status" value="2"/>
</dbReference>
<feature type="chain" id="PRO_5019342368" evidence="1">
    <location>
        <begin position="31"/>
        <end position="318"/>
    </location>
</feature>
<dbReference type="OrthoDB" id="9759709at2"/>
<organism evidence="2 3">
    <name type="scientific">Tautonia sociabilis</name>
    <dbReference type="NCBI Taxonomy" id="2080755"/>
    <lineage>
        <taxon>Bacteria</taxon>
        <taxon>Pseudomonadati</taxon>
        <taxon>Planctomycetota</taxon>
        <taxon>Planctomycetia</taxon>
        <taxon>Isosphaerales</taxon>
        <taxon>Isosphaeraceae</taxon>
        <taxon>Tautonia</taxon>
    </lineage>
</organism>
<evidence type="ECO:0000313" key="3">
    <source>
        <dbReference type="Proteomes" id="UP000280296"/>
    </source>
</evidence>